<dbReference type="Pfam" id="PF00251">
    <property type="entry name" value="Glyco_hydro_32N"/>
    <property type="match status" value="1"/>
</dbReference>
<proteinExistence type="inferred from homology"/>
<dbReference type="GO" id="GO:0005975">
    <property type="term" value="P:carbohydrate metabolic process"/>
    <property type="evidence" value="ECO:0007669"/>
    <property type="project" value="InterPro"/>
</dbReference>
<dbReference type="Proteomes" id="UP000823637">
    <property type="component" value="Unassembled WGS sequence"/>
</dbReference>
<feature type="chain" id="PRO_5039513544" description="beta-fructofuranosidase" evidence="5">
    <location>
        <begin position="23"/>
        <end position="520"/>
    </location>
</feature>
<dbReference type="SUPFAM" id="SSF75005">
    <property type="entry name" value="Arabinanase/levansucrase/invertase"/>
    <property type="match status" value="1"/>
</dbReference>
<keyword evidence="3" id="KW-0378">Hydrolase</keyword>
<evidence type="ECO:0000313" key="9">
    <source>
        <dbReference type="Proteomes" id="UP000823637"/>
    </source>
</evidence>
<dbReference type="InterPro" id="IPR023296">
    <property type="entry name" value="Glyco_hydro_beta-prop_sf"/>
</dbReference>
<evidence type="ECO:0000259" key="7">
    <source>
        <dbReference type="Pfam" id="PF16346"/>
    </source>
</evidence>
<sequence length="520" mass="58042">MKTMFKYNVMAAALLLSLNVACEDPYGPEPPGTGEGGVQDAAATLVTIDENGAYETFFKPQIGWTGDVMPFYDEASGTYHLFYLQDWRQSGPIHPIWQVETKDFATYANNAAAVTNGVAGEQDEAIGTGSVIKGNDGKYYCFYTGERSTNYVDGTPRQAVLRASSSDLKTWHKDRDFKMISASPDYNYREFRDPCVIWDEDKQVYRMFVASDYKGYTSKAIAHYISADLTNWTLQAKPLYENYETFTECPDVFKIGDYWYIVYSSIVDPRTVRYVYKSGSLDDDTPWSTPVALEGKMYYAAKTAPAQDGGRYLAGWCMTLEGTFDSSGWGGSMVVHKLSQKPGTAELQLTVPEAVSAKFSTPVALEAVDQYGDASQNGSNYTLREGSRVRFARLHSPAKISVKLHRNSDEFIAGFSFAAADEADTQNKIIMLMEPSASKFDLVYDQQGAANTQMNYLSLWALQDASEFDVEILIEKSVVVVYINDMLVMSNRIYQTDGNPWTIFCDKGEAGFSDLSIHTY</sequence>
<dbReference type="EC" id="3.2.1.26" evidence="2"/>
<evidence type="ECO:0000256" key="4">
    <source>
        <dbReference type="ARBA" id="ARBA00023295"/>
    </source>
</evidence>
<dbReference type="GO" id="GO:0004564">
    <property type="term" value="F:beta-fructofuranosidase activity"/>
    <property type="evidence" value="ECO:0007669"/>
    <property type="project" value="UniProtKB-EC"/>
</dbReference>
<comment type="caution">
    <text evidence="8">The sequence shown here is derived from an EMBL/GenBank/DDBJ whole genome shotgun (WGS) entry which is preliminary data.</text>
</comment>
<dbReference type="AlphaFoldDB" id="A0A9D9EGY9"/>
<organism evidence="8 9">
    <name type="scientific">Candidatus Enterocola intestinipullorum</name>
    <dbReference type="NCBI Taxonomy" id="2840783"/>
    <lineage>
        <taxon>Bacteria</taxon>
        <taxon>Pseudomonadati</taxon>
        <taxon>Bacteroidota</taxon>
        <taxon>Bacteroidia</taxon>
        <taxon>Bacteroidales</taxon>
        <taxon>Candidatus Enterocola</taxon>
    </lineage>
</organism>
<dbReference type="InterPro" id="IPR032507">
    <property type="entry name" value="BT1760-like_C"/>
</dbReference>
<dbReference type="PANTHER" id="PTHR43101:SF1">
    <property type="entry name" value="BETA-FRUCTOSIDASE"/>
    <property type="match status" value="1"/>
</dbReference>
<dbReference type="Gene3D" id="2.115.10.20">
    <property type="entry name" value="Glycosyl hydrolase domain, family 43"/>
    <property type="match status" value="1"/>
</dbReference>
<reference evidence="8" key="2">
    <citation type="journal article" date="2021" name="PeerJ">
        <title>Extensive microbial diversity within the chicken gut microbiome revealed by metagenomics and culture.</title>
        <authorList>
            <person name="Gilroy R."/>
            <person name="Ravi A."/>
            <person name="Getino M."/>
            <person name="Pursley I."/>
            <person name="Horton D.L."/>
            <person name="Alikhan N.F."/>
            <person name="Baker D."/>
            <person name="Gharbi K."/>
            <person name="Hall N."/>
            <person name="Watson M."/>
            <person name="Adriaenssens E.M."/>
            <person name="Foster-Nyarko E."/>
            <person name="Jarju S."/>
            <person name="Secka A."/>
            <person name="Antonio M."/>
            <person name="Oren A."/>
            <person name="Chaudhuri R.R."/>
            <person name="La Ragione R."/>
            <person name="Hildebrand F."/>
            <person name="Pallen M.J."/>
        </authorList>
    </citation>
    <scope>NUCLEOTIDE SEQUENCE</scope>
    <source>
        <strain evidence="8">D3-1215</strain>
    </source>
</reference>
<feature type="domain" description="BT1760-like C-terminal" evidence="7">
    <location>
        <begin position="347"/>
        <end position="516"/>
    </location>
</feature>
<dbReference type="PANTHER" id="PTHR43101">
    <property type="entry name" value="BETA-FRUCTOSIDASE"/>
    <property type="match status" value="1"/>
</dbReference>
<dbReference type="InterPro" id="IPR013148">
    <property type="entry name" value="Glyco_hydro_32_N"/>
</dbReference>
<protein>
    <recommendedName>
        <fullName evidence="2">beta-fructofuranosidase</fullName>
        <ecNumber evidence="2">3.2.1.26</ecNumber>
    </recommendedName>
</protein>
<gene>
    <name evidence="8" type="ORF">IAC32_00325</name>
</gene>
<dbReference type="Pfam" id="PF16346">
    <property type="entry name" value="GH32_BT1760-like_C"/>
    <property type="match status" value="1"/>
</dbReference>
<accession>A0A9D9EGY9</accession>
<dbReference type="InterPro" id="IPR051214">
    <property type="entry name" value="GH32_Enzymes"/>
</dbReference>
<reference evidence="8" key="1">
    <citation type="submission" date="2020-10" db="EMBL/GenBank/DDBJ databases">
        <authorList>
            <person name="Gilroy R."/>
        </authorList>
    </citation>
    <scope>NUCLEOTIDE SEQUENCE</scope>
    <source>
        <strain evidence="8">D3-1215</strain>
    </source>
</reference>
<evidence type="ECO:0000259" key="6">
    <source>
        <dbReference type="Pfam" id="PF00251"/>
    </source>
</evidence>
<feature type="signal peptide" evidence="5">
    <location>
        <begin position="1"/>
        <end position="22"/>
    </location>
</feature>
<dbReference type="InterPro" id="IPR001362">
    <property type="entry name" value="Glyco_hydro_32"/>
</dbReference>
<keyword evidence="5" id="KW-0732">Signal</keyword>
<evidence type="ECO:0000256" key="1">
    <source>
        <dbReference type="ARBA" id="ARBA00009902"/>
    </source>
</evidence>
<comment type="similarity">
    <text evidence="1">Belongs to the glycosyl hydrolase 32 family.</text>
</comment>
<dbReference type="CDD" id="cd08995">
    <property type="entry name" value="GH32_EcAec43-like"/>
    <property type="match status" value="1"/>
</dbReference>
<evidence type="ECO:0000256" key="3">
    <source>
        <dbReference type="ARBA" id="ARBA00022801"/>
    </source>
</evidence>
<dbReference type="SMART" id="SM00640">
    <property type="entry name" value="Glyco_32"/>
    <property type="match status" value="1"/>
</dbReference>
<evidence type="ECO:0000256" key="2">
    <source>
        <dbReference type="ARBA" id="ARBA00012758"/>
    </source>
</evidence>
<name>A0A9D9EGY9_9BACT</name>
<dbReference type="EMBL" id="JADIMR010000005">
    <property type="protein sequence ID" value="MBO8446180.1"/>
    <property type="molecule type" value="Genomic_DNA"/>
</dbReference>
<feature type="domain" description="Glycosyl hydrolase family 32 N-terminal" evidence="6">
    <location>
        <begin position="58"/>
        <end position="335"/>
    </location>
</feature>
<evidence type="ECO:0000256" key="5">
    <source>
        <dbReference type="SAM" id="SignalP"/>
    </source>
</evidence>
<keyword evidence="4" id="KW-0326">Glycosidase</keyword>
<dbReference type="Gene3D" id="2.60.120.560">
    <property type="entry name" value="Exo-inulinase, domain 1"/>
    <property type="match status" value="1"/>
</dbReference>
<evidence type="ECO:0000313" key="8">
    <source>
        <dbReference type="EMBL" id="MBO8446180.1"/>
    </source>
</evidence>